<comment type="cofactor">
    <cofactor evidence="10">
        <name>Zn(2+)</name>
        <dbReference type="ChEBI" id="CHEBI:29105"/>
    </cofactor>
    <text evidence="10">Binds 2 Zn(2+) ions.</text>
</comment>
<keyword evidence="3 10" id="KW-0819">tRNA processing</keyword>
<accession>A0A494Y716</accession>
<keyword evidence="7 10" id="KW-0378">Hydrolase</keyword>
<evidence type="ECO:0000256" key="9">
    <source>
        <dbReference type="ARBA" id="ARBA00057812"/>
    </source>
</evidence>
<keyword evidence="5 10" id="KW-0479">Metal-binding</keyword>
<dbReference type="OrthoDB" id="9800940at2"/>
<evidence type="ECO:0000256" key="4">
    <source>
        <dbReference type="ARBA" id="ARBA00022722"/>
    </source>
</evidence>
<evidence type="ECO:0000313" key="12">
    <source>
        <dbReference type="Proteomes" id="UP000282076"/>
    </source>
</evidence>
<dbReference type="InterPro" id="IPR013471">
    <property type="entry name" value="RNase_Z/BN"/>
</dbReference>
<dbReference type="CDD" id="cd07717">
    <property type="entry name" value="RNaseZ_ZiPD-like_MBL-fold"/>
    <property type="match status" value="1"/>
</dbReference>
<gene>
    <name evidence="10 11" type="primary">rnz</name>
    <name evidence="11" type="ORF">D7Z26_00900</name>
</gene>
<comment type="subunit">
    <text evidence="1 10">Homodimer.</text>
</comment>
<feature type="binding site" evidence="10">
    <location>
        <position position="63"/>
    </location>
    <ligand>
        <name>Zn(2+)</name>
        <dbReference type="ChEBI" id="CHEBI:29105"/>
        <label>1</label>
        <note>catalytic</note>
    </ligand>
</feature>
<sequence length="309" mass="33874">MQILFLGTSAGRPTKERNVTSIALSVHGHFNRFWLFDAGEGTQHRLLETKLKLNKLERIFITHLHGDHLYGLPGLLCSRSYFDGAGPLQIYGPTGIRDYIESAFRHSSAHLDYELEVTEIEAGRIIDEPEYQVEVAELDHRILSFGYRIVESPQSGKLDTGKLARLGVQPGPLYGKLKNGEDVTLPTGQMIHSAEVVGPTSPGRIVTILGDTRPCANADSLARVADLLVHEATFAGGMEEKANEYGHSTIIQAAQCASNAQAKKLVVTHFSSRFGEEDVARLVEDASSVFPDTVAAYDYLEVDVLKGNN</sequence>
<proteinExistence type="inferred from homology"/>
<feature type="active site" description="Proton acceptor" evidence="10">
    <location>
        <position position="67"/>
    </location>
</feature>
<evidence type="ECO:0000256" key="8">
    <source>
        <dbReference type="ARBA" id="ARBA00022833"/>
    </source>
</evidence>
<dbReference type="GO" id="GO:0008270">
    <property type="term" value="F:zinc ion binding"/>
    <property type="evidence" value="ECO:0007669"/>
    <property type="project" value="UniProtKB-UniRule"/>
</dbReference>
<comment type="similarity">
    <text evidence="10">Belongs to the RNase Z family.</text>
</comment>
<dbReference type="SUPFAM" id="SSF56281">
    <property type="entry name" value="Metallo-hydrolase/oxidoreductase"/>
    <property type="match status" value="1"/>
</dbReference>
<dbReference type="RefSeq" id="WP_120973871.1">
    <property type="nucleotide sequence ID" value="NZ_RBZM01000001.1"/>
</dbReference>
<feature type="binding site" evidence="10">
    <location>
        <position position="67"/>
    </location>
    <ligand>
        <name>Zn(2+)</name>
        <dbReference type="ChEBI" id="CHEBI:29105"/>
        <label>2</label>
        <note>catalytic</note>
    </ligand>
</feature>
<feature type="binding site" evidence="10">
    <location>
        <position position="211"/>
    </location>
    <ligand>
        <name>Zn(2+)</name>
        <dbReference type="ChEBI" id="CHEBI:29105"/>
        <label>1</label>
        <note>catalytic</note>
    </ligand>
</feature>
<feature type="binding site" evidence="10">
    <location>
        <position position="68"/>
    </location>
    <ligand>
        <name>Zn(2+)</name>
        <dbReference type="ChEBI" id="CHEBI:29105"/>
        <label>2</label>
        <note>catalytic</note>
    </ligand>
</feature>
<feature type="binding site" evidence="10">
    <location>
        <position position="65"/>
    </location>
    <ligand>
        <name>Zn(2+)</name>
        <dbReference type="ChEBI" id="CHEBI:29105"/>
        <label>1</label>
        <note>catalytic</note>
    </ligand>
</feature>
<evidence type="ECO:0000256" key="1">
    <source>
        <dbReference type="ARBA" id="ARBA00011738"/>
    </source>
</evidence>
<dbReference type="PANTHER" id="PTHR46018">
    <property type="entry name" value="ZINC PHOSPHODIESTERASE ELAC PROTEIN 1"/>
    <property type="match status" value="1"/>
</dbReference>
<evidence type="ECO:0000256" key="3">
    <source>
        <dbReference type="ARBA" id="ARBA00022694"/>
    </source>
</evidence>
<dbReference type="FunFam" id="3.60.15.10:FF:000002">
    <property type="entry name" value="Ribonuclease Z"/>
    <property type="match status" value="1"/>
</dbReference>
<dbReference type="InterPro" id="IPR036866">
    <property type="entry name" value="RibonucZ/Hydroxyglut_hydro"/>
</dbReference>
<keyword evidence="6 10" id="KW-0255">Endonuclease</keyword>
<evidence type="ECO:0000256" key="5">
    <source>
        <dbReference type="ARBA" id="ARBA00022723"/>
    </source>
</evidence>
<dbReference type="EMBL" id="RBZM01000001">
    <property type="protein sequence ID" value="RKP58094.1"/>
    <property type="molecule type" value="Genomic_DNA"/>
</dbReference>
<keyword evidence="8 10" id="KW-0862">Zinc</keyword>
<dbReference type="GO" id="GO:0042802">
    <property type="term" value="F:identical protein binding"/>
    <property type="evidence" value="ECO:0007669"/>
    <property type="project" value="UniProtKB-ARBA"/>
</dbReference>
<keyword evidence="4 10" id="KW-0540">Nuclease</keyword>
<feature type="binding site" evidence="10">
    <location>
        <position position="211"/>
    </location>
    <ligand>
        <name>Zn(2+)</name>
        <dbReference type="ChEBI" id="CHEBI:29105"/>
        <label>2</label>
        <note>catalytic</note>
    </ligand>
</feature>
<evidence type="ECO:0000256" key="10">
    <source>
        <dbReference type="HAMAP-Rule" id="MF_01818"/>
    </source>
</evidence>
<evidence type="ECO:0000256" key="2">
    <source>
        <dbReference type="ARBA" id="ARBA00012477"/>
    </source>
</evidence>
<dbReference type="GO" id="GO:0042781">
    <property type="term" value="F:3'-tRNA processing endoribonuclease activity"/>
    <property type="evidence" value="ECO:0007669"/>
    <property type="project" value="UniProtKB-UniRule"/>
</dbReference>
<protein>
    <recommendedName>
        <fullName evidence="2 10">Ribonuclease Z</fullName>
        <shortName evidence="10">RNase Z</shortName>
        <ecNumber evidence="2 10">3.1.26.11</ecNumber>
    </recommendedName>
    <alternativeName>
        <fullName evidence="10">tRNA 3 endonuclease</fullName>
    </alternativeName>
    <alternativeName>
        <fullName evidence="10">tRNase Z</fullName>
    </alternativeName>
</protein>
<feature type="binding site" evidence="10">
    <location>
        <position position="140"/>
    </location>
    <ligand>
        <name>Zn(2+)</name>
        <dbReference type="ChEBI" id="CHEBI:29105"/>
        <label>1</label>
        <note>catalytic</note>
    </ligand>
</feature>
<dbReference type="AlphaFoldDB" id="A0A494Y716"/>
<keyword evidence="12" id="KW-1185">Reference proteome</keyword>
<comment type="caution">
    <text evidence="11">The sequence shown here is derived from an EMBL/GenBank/DDBJ whole genome shotgun (WGS) entry which is preliminary data.</text>
</comment>
<dbReference type="Gene3D" id="3.60.15.10">
    <property type="entry name" value="Ribonuclease Z/Hydroxyacylglutathione hydrolase-like"/>
    <property type="match status" value="1"/>
</dbReference>
<evidence type="ECO:0000313" key="11">
    <source>
        <dbReference type="EMBL" id="RKP58094.1"/>
    </source>
</evidence>
<name>A0A494Y716_9BACL</name>
<dbReference type="PANTHER" id="PTHR46018:SF2">
    <property type="entry name" value="ZINC PHOSPHODIESTERASE ELAC PROTEIN 1"/>
    <property type="match status" value="1"/>
</dbReference>
<comment type="catalytic activity">
    <reaction evidence="10">
        <text>Endonucleolytic cleavage of RNA, removing extra 3' nucleotides from tRNA precursor, generating 3' termini of tRNAs. A 3'-hydroxy group is left at the tRNA terminus and a 5'-phosphoryl group is left at the trailer molecule.</text>
        <dbReference type="EC" id="3.1.26.11"/>
    </reaction>
</comment>
<feature type="binding site" evidence="10">
    <location>
        <position position="269"/>
    </location>
    <ligand>
        <name>Zn(2+)</name>
        <dbReference type="ChEBI" id="CHEBI:29105"/>
        <label>2</label>
        <note>catalytic</note>
    </ligand>
</feature>
<evidence type="ECO:0000256" key="7">
    <source>
        <dbReference type="ARBA" id="ARBA00022801"/>
    </source>
</evidence>
<dbReference type="NCBIfam" id="TIGR02651">
    <property type="entry name" value="RNase_Z"/>
    <property type="match status" value="1"/>
</dbReference>
<dbReference type="NCBIfam" id="NF000801">
    <property type="entry name" value="PRK00055.1-3"/>
    <property type="match status" value="1"/>
</dbReference>
<dbReference type="Pfam" id="PF23023">
    <property type="entry name" value="Anti-Pycsar_Apyc1"/>
    <property type="match status" value="1"/>
</dbReference>
<reference evidence="11 12" key="1">
    <citation type="submission" date="2018-10" db="EMBL/GenBank/DDBJ databases">
        <title>Cohnella sp. M2MS4P-1, whole genome shotgun sequence.</title>
        <authorList>
            <person name="Tuo L."/>
        </authorList>
    </citation>
    <scope>NUCLEOTIDE SEQUENCE [LARGE SCALE GENOMIC DNA]</scope>
    <source>
        <strain evidence="11 12">M2MS4P-1</strain>
    </source>
</reference>
<organism evidence="11 12">
    <name type="scientific">Cohnella endophytica</name>
    <dbReference type="NCBI Taxonomy" id="2419778"/>
    <lineage>
        <taxon>Bacteria</taxon>
        <taxon>Bacillati</taxon>
        <taxon>Bacillota</taxon>
        <taxon>Bacilli</taxon>
        <taxon>Bacillales</taxon>
        <taxon>Paenibacillaceae</taxon>
        <taxon>Cohnella</taxon>
    </lineage>
</organism>
<dbReference type="Proteomes" id="UP000282076">
    <property type="component" value="Unassembled WGS sequence"/>
</dbReference>
<dbReference type="HAMAP" id="MF_01818">
    <property type="entry name" value="RNase_Z_BN"/>
    <property type="match status" value="1"/>
</dbReference>
<comment type="function">
    <text evidence="9 10">Zinc phosphodiesterase, which displays some tRNA 3'-processing endonuclease activity. Probably involved in tRNA maturation, by removing a 3'-trailer from precursor tRNA.</text>
</comment>
<dbReference type="EC" id="3.1.26.11" evidence="2 10"/>
<evidence type="ECO:0000256" key="6">
    <source>
        <dbReference type="ARBA" id="ARBA00022759"/>
    </source>
</evidence>